<dbReference type="EMBL" id="CP062983">
    <property type="protein sequence ID" value="QPC84923.1"/>
    <property type="molecule type" value="Genomic_DNA"/>
</dbReference>
<evidence type="ECO:0000259" key="1">
    <source>
        <dbReference type="Pfam" id="PF19480"/>
    </source>
</evidence>
<name>A0A7S8EDU8_9CHLR</name>
<dbReference type="InterPro" id="IPR027565">
    <property type="entry name" value="Cupin_WbuC"/>
</dbReference>
<proteinExistence type="predicted"/>
<reference evidence="2 3" key="1">
    <citation type="submission" date="2020-02" db="EMBL/GenBank/DDBJ databases">
        <authorList>
            <person name="Zheng R.K."/>
            <person name="Sun C.M."/>
        </authorList>
    </citation>
    <scope>NUCLEOTIDE SEQUENCE [LARGE SCALE GENOMIC DNA]</scope>
    <source>
        <strain evidence="3">rifampicinis</strain>
    </source>
</reference>
<dbReference type="SUPFAM" id="SSF51182">
    <property type="entry name" value="RmlC-like cupins"/>
    <property type="match status" value="1"/>
</dbReference>
<dbReference type="InterPro" id="IPR011051">
    <property type="entry name" value="RmlC_Cupin_sf"/>
</dbReference>
<protein>
    <submittedName>
        <fullName evidence="2">WbuC family cupin fold metalloprotein</fullName>
    </submittedName>
</protein>
<dbReference type="CDD" id="cd07005">
    <property type="entry name" value="cupin_WbuC-like"/>
    <property type="match status" value="1"/>
</dbReference>
<dbReference type="InterPro" id="IPR014710">
    <property type="entry name" value="RmlC-like_jellyroll"/>
</dbReference>
<gene>
    <name evidence="2" type="ORF">G4Y79_11300</name>
</gene>
<dbReference type="InterPro" id="IPR046058">
    <property type="entry name" value="WbuC_cupin"/>
</dbReference>
<keyword evidence="3" id="KW-1185">Reference proteome</keyword>
<dbReference type="AlphaFoldDB" id="A0A7S8EDU8"/>
<feature type="domain" description="Cupin fold metalloprotein WbuC cupin" evidence="1">
    <location>
        <begin position="8"/>
        <end position="86"/>
    </location>
</feature>
<dbReference type="NCBIfam" id="TIGR04366">
    <property type="entry name" value="cupin_WbuC"/>
    <property type="match status" value="1"/>
</dbReference>
<dbReference type="Proteomes" id="UP000594468">
    <property type="component" value="Chromosome"/>
</dbReference>
<accession>A0A7S8EDU8</accession>
<dbReference type="RefSeq" id="WP_195172986.1">
    <property type="nucleotide sequence ID" value="NZ_CP062983.1"/>
</dbReference>
<evidence type="ECO:0000313" key="3">
    <source>
        <dbReference type="Proteomes" id="UP000594468"/>
    </source>
</evidence>
<evidence type="ECO:0000313" key="2">
    <source>
        <dbReference type="EMBL" id="QPC84923.1"/>
    </source>
</evidence>
<dbReference type="KEGG" id="pmet:G4Y79_11300"/>
<dbReference type="Pfam" id="PF19480">
    <property type="entry name" value="DUF6016"/>
    <property type="match status" value="1"/>
</dbReference>
<organism evidence="2 3">
    <name type="scientific">Phototrophicus methaneseepsis</name>
    <dbReference type="NCBI Taxonomy" id="2710758"/>
    <lineage>
        <taxon>Bacteria</taxon>
        <taxon>Bacillati</taxon>
        <taxon>Chloroflexota</taxon>
        <taxon>Candidatus Thermofontia</taxon>
        <taxon>Phototrophicales</taxon>
        <taxon>Phototrophicaceae</taxon>
        <taxon>Phototrophicus</taxon>
    </lineage>
</organism>
<sequence length="156" mass="17982">MLRTITVYDIDNLLRTAQKSPRKRAIMRLHEHEELVQRMVNALIPGTYVTPHKHENPDKVELFNILIGKCAVLHFDNRGEVAEVIKLSANGPIKIVEIPPRTYHSLIPLEPCALMEIIQGPYDQATHKQFAPWAPAEDNPKSEDYRLYLESVIHNW</sequence>
<dbReference type="Gene3D" id="2.60.120.10">
    <property type="entry name" value="Jelly Rolls"/>
    <property type="match status" value="1"/>
</dbReference>